<proteinExistence type="predicted"/>
<dbReference type="EMBL" id="BIFH01000063">
    <property type="protein sequence ID" value="GCE02407.1"/>
    <property type="molecule type" value="Genomic_DNA"/>
</dbReference>
<name>A0A401Z6D3_9ACTN</name>
<dbReference type="CDD" id="cd03801">
    <property type="entry name" value="GT4_PimA-like"/>
    <property type="match status" value="1"/>
</dbReference>
<dbReference type="InterPro" id="IPR055259">
    <property type="entry name" value="YkvP/CgeB_Glyco_trans-like"/>
</dbReference>
<dbReference type="Proteomes" id="UP000286931">
    <property type="component" value="Unassembled WGS sequence"/>
</dbReference>
<dbReference type="Pfam" id="PF13524">
    <property type="entry name" value="Glyco_trans_1_2"/>
    <property type="match status" value="1"/>
</dbReference>
<evidence type="ECO:0000256" key="1">
    <source>
        <dbReference type="ARBA" id="ARBA00021292"/>
    </source>
</evidence>
<accession>A0A401Z6D3</accession>
<dbReference type="Gene3D" id="3.40.50.2000">
    <property type="entry name" value="Glycogen Phosphorylase B"/>
    <property type="match status" value="1"/>
</dbReference>
<comment type="caution">
    <text evidence="3">The sequence shown here is derived from an EMBL/GenBank/DDBJ whole genome shotgun (WGS) entry which is preliminary data.</text>
</comment>
<reference evidence="3 4" key="1">
    <citation type="submission" date="2018-12" db="EMBL/GenBank/DDBJ databases">
        <title>Draft genome sequence of Embleya hyalina NBRC 13850T.</title>
        <authorList>
            <person name="Komaki H."/>
            <person name="Hosoyama A."/>
            <person name="Kimura A."/>
            <person name="Ichikawa N."/>
            <person name="Tamura T."/>
        </authorList>
    </citation>
    <scope>NUCLEOTIDE SEQUENCE [LARGE SCALE GENOMIC DNA]</scope>
    <source>
        <strain evidence="3 4">NBRC 13850</strain>
    </source>
</reference>
<dbReference type="GO" id="GO:0016757">
    <property type="term" value="F:glycosyltransferase activity"/>
    <property type="evidence" value="ECO:0007669"/>
    <property type="project" value="TreeGrafter"/>
</dbReference>
<evidence type="ECO:0000313" key="3">
    <source>
        <dbReference type="EMBL" id="GCE02407.1"/>
    </source>
</evidence>
<evidence type="ECO:0000259" key="2">
    <source>
        <dbReference type="Pfam" id="PF13524"/>
    </source>
</evidence>
<dbReference type="PANTHER" id="PTHR12526:SF636">
    <property type="entry name" value="BLL3647 PROTEIN"/>
    <property type="match status" value="1"/>
</dbReference>
<dbReference type="AlphaFoldDB" id="A0A401Z6D3"/>
<gene>
    <name evidence="3" type="ORF">EHYA_10184</name>
</gene>
<protein>
    <recommendedName>
        <fullName evidence="1">D-inositol 3-phosphate glycosyltransferase</fullName>
    </recommendedName>
</protein>
<feature type="domain" description="Spore protein YkvP/CgeB glycosyl transferase-like" evidence="2">
    <location>
        <begin position="264"/>
        <end position="384"/>
    </location>
</feature>
<dbReference type="RefSeq" id="WP_218043281.1">
    <property type="nucleotide sequence ID" value="NZ_BIFH01000063.1"/>
</dbReference>
<sequence>MRVMAFGTYDTTVHPRVGILIEGLRRHGIEVVTCNVPLGHMDAGPMVPPPSTHPGIPRQRIRHARCIAELVAKARRAPRPDVVIVGYQGRLDIQIARRLFPGVPLVLDHLESVDDVADRLGHAAQAELRKVDRIEQAAIAAARLILVDTEEHRRVLAPPQRDRAVVVPIGAAPMWFDAGRAADRRVPAPEGPLVDTPAERAGERAADLESDFRPGEDLRVISVGLYSPVQGAPVIGAALSRLDGYPITVTMIGRGLQAQRTKDLVGPNAPRVTWRTWVPEAELPRLVAAHDVCLGVFGTGAKALRLVPNKVFQGAAAGCAVLTSDTAPQRRLLGAAGLFVPAGDSDALADALRRLAQHPPEVARLRAAAVALARERFVPEAVVEPLVERLREIVDKGAR</sequence>
<evidence type="ECO:0000313" key="4">
    <source>
        <dbReference type="Proteomes" id="UP000286931"/>
    </source>
</evidence>
<organism evidence="3 4">
    <name type="scientific">Embleya hyalina</name>
    <dbReference type="NCBI Taxonomy" id="516124"/>
    <lineage>
        <taxon>Bacteria</taxon>
        <taxon>Bacillati</taxon>
        <taxon>Actinomycetota</taxon>
        <taxon>Actinomycetes</taxon>
        <taxon>Kitasatosporales</taxon>
        <taxon>Streptomycetaceae</taxon>
        <taxon>Embleya</taxon>
    </lineage>
</organism>
<keyword evidence="4" id="KW-1185">Reference proteome</keyword>
<dbReference type="PANTHER" id="PTHR12526">
    <property type="entry name" value="GLYCOSYLTRANSFERASE"/>
    <property type="match status" value="1"/>
</dbReference>
<dbReference type="SUPFAM" id="SSF53756">
    <property type="entry name" value="UDP-Glycosyltransferase/glycogen phosphorylase"/>
    <property type="match status" value="1"/>
</dbReference>